<dbReference type="NCBIfam" id="TIGR02180">
    <property type="entry name" value="GRX_euk"/>
    <property type="match status" value="1"/>
</dbReference>
<dbReference type="Pfam" id="PF00462">
    <property type="entry name" value="Glutaredoxin"/>
    <property type="match status" value="1"/>
</dbReference>
<dbReference type="GO" id="GO:0015038">
    <property type="term" value="F:glutathione disulfide oxidoreductase activity"/>
    <property type="evidence" value="ECO:0007669"/>
    <property type="project" value="TreeGrafter"/>
</dbReference>
<dbReference type="InterPro" id="IPR002109">
    <property type="entry name" value="Glutaredoxin"/>
</dbReference>
<accession>A0A9W7AP27</accession>
<comment type="caution">
    <text evidence="7">The sequence shown here is derived from an EMBL/GenBank/DDBJ whole genome shotgun (WGS) entry which is preliminary data.</text>
</comment>
<evidence type="ECO:0000313" key="7">
    <source>
        <dbReference type="EMBL" id="GMH71320.1"/>
    </source>
</evidence>
<dbReference type="PROSITE" id="PS51354">
    <property type="entry name" value="GLUTAREDOXIN_2"/>
    <property type="match status" value="1"/>
</dbReference>
<dbReference type="Proteomes" id="UP001165082">
    <property type="component" value="Unassembled WGS sequence"/>
</dbReference>
<evidence type="ECO:0000256" key="2">
    <source>
        <dbReference type="ARBA" id="ARBA00022982"/>
    </source>
</evidence>
<evidence type="ECO:0000256" key="3">
    <source>
        <dbReference type="ARBA" id="ARBA00023157"/>
    </source>
</evidence>
<dbReference type="AlphaFoldDB" id="A0A9W7AP27"/>
<feature type="domain" description="Glutaredoxin" evidence="6">
    <location>
        <begin position="256"/>
        <end position="321"/>
    </location>
</feature>
<dbReference type="InterPro" id="IPR011899">
    <property type="entry name" value="Glutaredoxin_euk/vir"/>
</dbReference>
<dbReference type="PROSITE" id="PS00195">
    <property type="entry name" value="GLUTAREDOXIN_1"/>
    <property type="match status" value="1"/>
</dbReference>
<evidence type="ECO:0000256" key="5">
    <source>
        <dbReference type="SAM" id="Phobius"/>
    </source>
</evidence>
<name>A0A9W7AP27_9STRA</name>
<dbReference type="GO" id="GO:0034599">
    <property type="term" value="P:cellular response to oxidative stress"/>
    <property type="evidence" value="ECO:0007669"/>
    <property type="project" value="TreeGrafter"/>
</dbReference>
<organism evidence="7 8">
    <name type="scientific">Triparma retinervis</name>
    <dbReference type="NCBI Taxonomy" id="2557542"/>
    <lineage>
        <taxon>Eukaryota</taxon>
        <taxon>Sar</taxon>
        <taxon>Stramenopiles</taxon>
        <taxon>Ochrophyta</taxon>
        <taxon>Bolidophyceae</taxon>
        <taxon>Parmales</taxon>
        <taxon>Triparmaceae</taxon>
        <taxon>Triparma</taxon>
    </lineage>
</organism>
<keyword evidence="5" id="KW-0812">Transmembrane</keyword>
<dbReference type="EMBL" id="BRXZ01002842">
    <property type="protein sequence ID" value="GMH71320.1"/>
    <property type="molecule type" value="Genomic_DNA"/>
</dbReference>
<dbReference type="CDD" id="cd03419">
    <property type="entry name" value="GRX_GRXh_1_2_like"/>
    <property type="match status" value="1"/>
</dbReference>
<feature type="transmembrane region" description="Helical" evidence="5">
    <location>
        <begin position="15"/>
        <end position="37"/>
    </location>
</feature>
<dbReference type="InterPro" id="IPR011767">
    <property type="entry name" value="GLR_AS"/>
</dbReference>
<dbReference type="PANTHER" id="PTHR45694:SF18">
    <property type="entry name" value="GLUTAREDOXIN-1-RELATED"/>
    <property type="match status" value="1"/>
</dbReference>
<protein>
    <recommendedName>
        <fullName evidence="6">Glutaredoxin domain-containing protein</fullName>
    </recommendedName>
</protein>
<dbReference type="InterPro" id="IPR036249">
    <property type="entry name" value="Thioredoxin-like_sf"/>
</dbReference>
<evidence type="ECO:0000313" key="8">
    <source>
        <dbReference type="Proteomes" id="UP001165082"/>
    </source>
</evidence>
<reference evidence="7" key="1">
    <citation type="submission" date="2022-07" db="EMBL/GenBank/DDBJ databases">
        <title>Genome analysis of Parmales, a sister group of diatoms, reveals the evolutionary specialization of diatoms from phago-mixotrophs to photoautotrophs.</title>
        <authorList>
            <person name="Ban H."/>
            <person name="Sato S."/>
            <person name="Yoshikawa S."/>
            <person name="Kazumasa Y."/>
            <person name="Nakamura Y."/>
            <person name="Ichinomiya M."/>
            <person name="Saitoh K."/>
            <person name="Sato N."/>
            <person name="Blanc-Mathieu R."/>
            <person name="Endo H."/>
            <person name="Kuwata A."/>
            <person name="Ogata H."/>
        </authorList>
    </citation>
    <scope>NUCLEOTIDE SEQUENCE</scope>
</reference>
<dbReference type="GO" id="GO:0005737">
    <property type="term" value="C:cytoplasm"/>
    <property type="evidence" value="ECO:0007669"/>
    <property type="project" value="TreeGrafter"/>
</dbReference>
<feature type="transmembrane region" description="Helical" evidence="5">
    <location>
        <begin position="49"/>
        <end position="69"/>
    </location>
</feature>
<dbReference type="PANTHER" id="PTHR45694">
    <property type="entry name" value="GLUTAREDOXIN 2"/>
    <property type="match status" value="1"/>
</dbReference>
<keyword evidence="2" id="KW-0249">Electron transport</keyword>
<feature type="transmembrane region" description="Helical" evidence="5">
    <location>
        <begin position="187"/>
        <end position="211"/>
    </location>
</feature>
<evidence type="ECO:0000256" key="4">
    <source>
        <dbReference type="ARBA" id="ARBA00023284"/>
    </source>
</evidence>
<dbReference type="OrthoDB" id="44061at2759"/>
<dbReference type="Gene3D" id="3.40.30.10">
    <property type="entry name" value="Glutaredoxin"/>
    <property type="match status" value="1"/>
</dbReference>
<gene>
    <name evidence="7" type="ORF">TrRE_jg6646</name>
</gene>
<proteinExistence type="predicted"/>
<sequence>MGLLGAGVSAASRTLGHWISLGTTGLMMALVLLFIYSKVKLRKQLPGSTWVHHYGPFLTVLAASMFIMAEPLRHVLQDIDAWPECGNNDVFPRVNETWNDGCTWSSSQYKCDKLCYVQNGDSEFCASNPTNVGCGGDLTGKLSEFYDTQEDIDELLCINGVDPDTCVKPDDMCHCTDDETFSNLSTIGWIFTFTFTYLGFVILTMGVMWNAEIVKKFAKIKSQYRALRDPEYRRKLKDEAKGEVVYVRGEIAKHKVLMFSKTTCPFCFKAKEALNKELGGDGAYEVVELDLVDNGPAIQDALAIVTGGRTVPRVFINGEFIGGGDDTVAKQASGELRELLATAGAV</sequence>
<dbReference type="InterPro" id="IPR014025">
    <property type="entry name" value="Glutaredoxin_subgr"/>
</dbReference>
<evidence type="ECO:0000259" key="6">
    <source>
        <dbReference type="Pfam" id="PF00462"/>
    </source>
</evidence>
<dbReference type="SUPFAM" id="SSF52833">
    <property type="entry name" value="Thioredoxin-like"/>
    <property type="match status" value="1"/>
</dbReference>
<evidence type="ECO:0000256" key="1">
    <source>
        <dbReference type="ARBA" id="ARBA00022448"/>
    </source>
</evidence>
<keyword evidence="4" id="KW-0676">Redox-active center</keyword>
<keyword evidence="1" id="KW-0813">Transport</keyword>
<keyword evidence="5" id="KW-0472">Membrane</keyword>
<keyword evidence="3" id="KW-1015">Disulfide bond</keyword>
<keyword evidence="5" id="KW-1133">Transmembrane helix</keyword>
<keyword evidence="8" id="KW-1185">Reference proteome</keyword>
<dbReference type="PRINTS" id="PR00160">
    <property type="entry name" value="GLUTAREDOXIN"/>
</dbReference>